<dbReference type="PANTHER" id="PTHR11092">
    <property type="entry name" value="SUGAR NUCLEOTIDE EPIMERASE RELATED"/>
    <property type="match status" value="1"/>
</dbReference>
<proteinExistence type="inferred from homology"/>
<dbReference type="Gene3D" id="3.40.50.720">
    <property type="entry name" value="NAD(P)-binding Rossmann-like Domain"/>
    <property type="match status" value="1"/>
</dbReference>
<feature type="compositionally biased region" description="Pro residues" evidence="2">
    <location>
        <begin position="322"/>
        <end position="345"/>
    </location>
</feature>
<dbReference type="PANTHER" id="PTHR11092:SF0">
    <property type="entry name" value="EPIMERASE FAMILY PROTEIN SDR39U1"/>
    <property type="match status" value="1"/>
</dbReference>
<evidence type="ECO:0000259" key="3">
    <source>
        <dbReference type="Pfam" id="PF01370"/>
    </source>
</evidence>
<keyword evidence="6" id="KW-1185">Reference proteome</keyword>
<dbReference type="EMBL" id="JBHMAX010000017">
    <property type="protein sequence ID" value="MFB9732229.1"/>
    <property type="molecule type" value="Genomic_DNA"/>
</dbReference>
<gene>
    <name evidence="5" type="ORF">ACFFN0_09250</name>
</gene>
<evidence type="ECO:0000256" key="1">
    <source>
        <dbReference type="ARBA" id="ARBA00009353"/>
    </source>
</evidence>
<name>A0ABV5V329_9MICO</name>
<evidence type="ECO:0000259" key="4">
    <source>
        <dbReference type="Pfam" id="PF08338"/>
    </source>
</evidence>
<dbReference type="SUPFAM" id="SSF51735">
    <property type="entry name" value="NAD(P)-binding Rossmann-fold domains"/>
    <property type="match status" value="1"/>
</dbReference>
<comment type="caution">
    <text evidence="5">The sequence shown here is derived from an EMBL/GenBank/DDBJ whole genome shotgun (WGS) entry which is preliminary data.</text>
</comment>
<dbReference type="NCBIfam" id="TIGR01777">
    <property type="entry name" value="yfcH"/>
    <property type="match status" value="1"/>
</dbReference>
<reference evidence="5 6" key="1">
    <citation type="submission" date="2024-09" db="EMBL/GenBank/DDBJ databases">
        <authorList>
            <person name="Sun Q."/>
            <person name="Mori K."/>
        </authorList>
    </citation>
    <scope>NUCLEOTIDE SEQUENCE [LARGE SCALE GENOMIC DNA]</scope>
    <source>
        <strain evidence="5 6">JCM 12763</strain>
    </source>
</reference>
<dbReference type="InterPro" id="IPR013549">
    <property type="entry name" value="DUF1731"/>
</dbReference>
<dbReference type="Proteomes" id="UP001589613">
    <property type="component" value="Unassembled WGS sequence"/>
</dbReference>
<comment type="similarity">
    <text evidence="1">Belongs to the NAD(P)-dependent epimerase/dehydratase family. SDR39U1 subfamily.</text>
</comment>
<protein>
    <submittedName>
        <fullName evidence="5">TIGR01777 family oxidoreductase</fullName>
    </submittedName>
</protein>
<dbReference type="InterPro" id="IPR001509">
    <property type="entry name" value="Epimerase_deHydtase"/>
</dbReference>
<sequence>MTQAPAPSGRTVAVTGASGLIGSALSQTLLGRGDQVVHLVRRAPRALGHPGLPAGVSERAWQPGADLAADVLDGVDAVVHLAGAGIGDKRWTTARKKVLVDSRVEGTGTIARAVAARPEGARPRLLSASGVGYYGERGDDVLTETSDLGEGFLADLCHDWETATFPAEAAGASVAHLRTGIVLTRRSGALAKLMPLALLGLAGPLGGGDQFWSWITLHDHVRAIVFLLDHPTVTGPVNLTGPHPDTQADVVKALGRQLSRPAVLPVPAFAMHLVLGELAGEILYSQRALPTVLTDAGFAWDHPDLTSAMAWVGAEGKEFDPPTDPVPPSDPTPPGDPTPLEPHTL</sequence>
<dbReference type="InterPro" id="IPR036291">
    <property type="entry name" value="NAD(P)-bd_dom_sf"/>
</dbReference>
<dbReference type="RefSeq" id="WP_141338309.1">
    <property type="nucleotide sequence ID" value="NZ_JBHMAX010000017.1"/>
</dbReference>
<feature type="domain" description="DUF1731" evidence="4">
    <location>
        <begin position="266"/>
        <end position="311"/>
    </location>
</feature>
<dbReference type="Pfam" id="PF08338">
    <property type="entry name" value="DUF1731"/>
    <property type="match status" value="1"/>
</dbReference>
<evidence type="ECO:0000313" key="5">
    <source>
        <dbReference type="EMBL" id="MFB9732229.1"/>
    </source>
</evidence>
<dbReference type="InterPro" id="IPR010099">
    <property type="entry name" value="SDR39U1"/>
</dbReference>
<evidence type="ECO:0000256" key="2">
    <source>
        <dbReference type="SAM" id="MobiDB-lite"/>
    </source>
</evidence>
<evidence type="ECO:0000313" key="6">
    <source>
        <dbReference type="Proteomes" id="UP001589613"/>
    </source>
</evidence>
<accession>A0ABV5V329</accession>
<dbReference type="Pfam" id="PF01370">
    <property type="entry name" value="Epimerase"/>
    <property type="match status" value="1"/>
</dbReference>
<feature type="region of interest" description="Disordered" evidence="2">
    <location>
        <begin position="314"/>
        <end position="345"/>
    </location>
</feature>
<feature type="domain" description="NAD-dependent epimerase/dehydratase" evidence="3">
    <location>
        <begin position="12"/>
        <end position="232"/>
    </location>
</feature>
<organism evidence="5 6">
    <name type="scientific">Ornithinimicrobium kibberense</name>
    <dbReference type="NCBI Taxonomy" id="282060"/>
    <lineage>
        <taxon>Bacteria</taxon>
        <taxon>Bacillati</taxon>
        <taxon>Actinomycetota</taxon>
        <taxon>Actinomycetes</taxon>
        <taxon>Micrococcales</taxon>
        <taxon>Ornithinimicrobiaceae</taxon>
        <taxon>Ornithinimicrobium</taxon>
    </lineage>
</organism>